<dbReference type="EMBL" id="CP054491">
    <property type="protein sequence ID" value="QKQ26303.1"/>
    <property type="molecule type" value="Genomic_DNA"/>
</dbReference>
<gene>
    <name evidence="1" type="ORF">HUE57_08400</name>
</gene>
<dbReference type="KEGG" id="rev:HUE57_08400"/>
<accession>A0A6N0HV96</accession>
<dbReference type="RefSeq" id="WP_135622055.1">
    <property type="nucleotide sequence ID" value="NZ_CP054491.1"/>
</dbReference>
<sequence length="324" mass="36779">MPLLEQNVVTLHHAPDSQIQLDADLTLNITGTIAGPQRDLHYRINGSAWQPIPHDKLRASFPNFTLEIASSQLMIGENCIGFDVPVTYQSMQLEGRQRCFDYQPRAMQLPFTVDWADETLNVQDGHWEVVRDQHGATVRPVPGSEDYDRILLVSGAFAGPRRVETQLVFRQATNGKKPFGFGVLPLWGGHPDQPGHYPRRGWRFGLGWYYSRYPGIGVELSEQLVDSPARFAKQLQNFTITPNQPYNLIIEAEWQRDQQPAVVELRMKWWPEGESEPVHWISVQERAEDVLPSHDYAVALLAHRTQVEFGSVRVMPIVSAHGGE</sequence>
<proteinExistence type="predicted"/>
<name>A0A6N0HV96_9GAMM</name>
<reference evidence="1 2" key="1">
    <citation type="submission" date="2020-05" db="EMBL/GenBank/DDBJ databases">
        <title>Horizontal transmission and recombination maintain forever young bacterial symbiont genomes.</title>
        <authorList>
            <person name="Russell S.L."/>
            <person name="Pepper-Tunick E."/>
            <person name="Svedberg J."/>
            <person name="Byrne A."/>
            <person name="Ruelas Castillo J."/>
            <person name="Vollmers C."/>
            <person name="Beinart R.A."/>
            <person name="Corbett-Detig R."/>
        </authorList>
    </citation>
    <scope>NUCLEOTIDE SEQUENCE [LARGE SCALE GENOMIC DNA]</scope>
    <source>
        <strain evidence="1">Santa_Monica_outfall</strain>
    </source>
</reference>
<organism evidence="1 2">
    <name type="scientific">Candidatus Reidiella endopervernicosa</name>
    <dbReference type="NCBI Taxonomy" id="2738883"/>
    <lineage>
        <taxon>Bacteria</taxon>
        <taxon>Pseudomonadati</taxon>
        <taxon>Pseudomonadota</taxon>
        <taxon>Gammaproteobacteria</taxon>
        <taxon>Candidatus Reidiella</taxon>
    </lineage>
</organism>
<dbReference type="Proteomes" id="UP000509658">
    <property type="component" value="Chromosome"/>
</dbReference>
<protein>
    <submittedName>
        <fullName evidence="1">Uncharacterized protein</fullName>
    </submittedName>
</protein>
<keyword evidence="2" id="KW-1185">Reference proteome</keyword>
<evidence type="ECO:0000313" key="1">
    <source>
        <dbReference type="EMBL" id="QKQ26303.1"/>
    </source>
</evidence>
<dbReference type="AlphaFoldDB" id="A0A6N0HV96"/>
<evidence type="ECO:0000313" key="2">
    <source>
        <dbReference type="Proteomes" id="UP000509658"/>
    </source>
</evidence>